<comment type="caution">
    <text evidence="2">The sequence shown here is derived from an EMBL/GenBank/DDBJ whole genome shotgun (WGS) entry which is preliminary data.</text>
</comment>
<evidence type="ECO:0000313" key="2">
    <source>
        <dbReference type="EMBL" id="MFC7436197.1"/>
    </source>
</evidence>
<proteinExistence type="predicted"/>
<reference evidence="3" key="1">
    <citation type="journal article" date="2019" name="Int. J. Syst. Evol. Microbiol.">
        <title>The Global Catalogue of Microorganisms (GCM) 10K type strain sequencing project: providing services to taxonomists for standard genome sequencing and annotation.</title>
        <authorList>
            <consortium name="The Broad Institute Genomics Platform"/>
            <consortium name="The Broad Institute Genome Sequencing Center for Infectious Disease"/>
            <person name="Wu L."/>
            <person name="Ma J."/>
        </authorList>
    </citation>
    <scope>NUCLEOTIDE SEQUENCE [LARGE SCALE GENOMIC DNA]</scope>
    <source>
        <strain evidence="3">CCUG 54518</strain>
    </source>
</reference>
<accession>A0ABW2RDL6</accession>
<keyword evidence="3" id="KW-1185">Reference proteome</keyword>
<organism evidence="2 3">
    <name type="scientific">Hydrogenophaga bisanensis</name>
    <dbReference type="NCBI Taxonomy" id="439611"/>
    <lineage>
        <taxon>Bacteria</taxon>
        <taxon>Pseudomonadati</taxon>
        <taxon>Pseudomonadota</taxon>
        <taxon>Betaproteobacteria</taxon>
        <taxon>Burkholderiales</taxon>
        <taxon>Comamonadaceae</taxon>
        <taxon>Hydrogenophaga</taxon>
    </lineage>
</organism>
<feature type="region of interest" description="Disordered" evidence="1">
    <location>
        <begin position="262"/>
        <end position="283"/>
    </location>
</feature>
<evidence type="ECO:0000256" key="1">
    <source>
        <dbReference type="SAM" id="MobiDB-lite"/>
    </source>
</evidence>
<name>A0ABW2RDL6_9BURK</name>
<gene>
    <name evidence="2" type="ORF">ACFQNJ_16945</name>
</gene>
<dbReference type="Proteomes" id="UP001596495">
    <property type="component" value="Unassembled WGS sequence"/>
</dbReference>
<dbReference type="RefSeq" id="WP_382259668.1">
    <property type="nucleotide sequence ID" value="NZ_JBHTBX010000015.1"/>
</dbReference>
<protein>
    <submittedName>
        <fullName evidence="2">Uncharacterized protein</fullName>
    </submittedName>
</protein>
<dbReference type="EMBL" id="JBHTBX010000015">
    <property type="protein sequence ID" value="MFC7436197.1"/>
    <property type="molecule type" value="Genomic_DNA"/>
</dbReference>
<evidence type="ECO:0000313" key="3">
    <source>
        <dbReference type="Proteomes" id="UP001596495"/>
    </source>
</evidence>
<sequence length="283" mass="31307">MPKAAAKDQVQDNTTALAAADAELNAADAAIAEASKYAEAAQATGEHGGEEAPLVRTELTPEERAAVSRQIAKRQRQMGTAELERLYPSAIVVNVDLKVNDPNIASSAARFLGLTDRTLYLINRFGSRFMTDSEVETTRASIRELIEQYALEARQSLEQGQLLVEKTRGNRDDWLTPSYTSSTLEAGFAVKARDTMTLVRALRQWDEAILQFASLEFNDGASLGQIDTMRVRERTLFMQVNRQCIRAVKAFNRRRAEAAQKRINKAKAEEQQVTATEPAEATA</sequence>